<name>A0AAW5T5X5_9MYCO</name>
<reference evidence="3" key="1">
    <citation type="submission" date="2020-07" db="EMBL/GenBank/DDBJ databases">
        <authorList>
            <person name="Pettersson B.M.F."/>
            <person name="Behra P.R.K."/>
            <person name="Ramesh M."/>
            <person name="Das S."/>
            <person name="Dasgupta S."/>
            <person name="Kirsebom L.A."/>
        </authorList>
    </citation>
    <scope>NUCLEOTIDE SEQUENCE</scope>
    <source>
        <strain evidence="3">DSM 44242</strain>
    </source>
</reference>
<evidence type="ECO:0000256" key="1">
    <source>
        <dbReference type="SAM" id="MobiDB-lite"/>
    </source>
</evidence>
<accession>A0AAW5T5X5</accession>
<feature type="compositionally biased region" description="Polar residues" evidence="1">
    <location>
        <begin position="649"/>
        <end position="658"/>
    </location>
</feature>
<evidence type="ECO:0000259" key="2">
    <source>
        <dbReference type="Pfam" id="PF06527"/>
    </source>
</evidence>
<sequence length="788" mass="88457">MTGRRKLPVSVSPRSGEVLESWLGTLATTLDWTFGDLLRDIGSSSDGVNLRRSGISVYLTERELEALRVSTGAAPDDLRAMTMVRYEGHLVSIDQSVGGLQWSTWHPNRTRFCPACLMESGGRWQLRWRLPWVFVCDLHGCLLEDTCSRCGQTQQVSPFWLPPGLIPDLRRCRSRVGSGRERKRCQNDLLATASARLVVGDPLAQAHSRLSEILAQKVTTFGVYALSPASSLQVLADLRALSAHLLAAVALDDVDDFLGANRWCSLSARVTASNTGLEQWGDPQAFSSQAPALITGIGIALALKLLEAESVYDAGVRLRAVVGWSRAHDKIPNPSQLRWRKLSPALEAVYLSAASVHLTPSSKLRYRTMTELPQYPDGDDDRRCDAALRSIPSALWRDWTLRLVSRVPCPDTVGPSLSAVLLIIGTRIPVDDAYRRLGWEGHRQQKNLRVYRDLHRNPLWPNIATAIIRLHDYLLAHPSPVDYQRRRTLDYTDLLPTDRWTNICERAGLSHRESVAYLETARTWLFERVSGRPAGTIPFIRGHVAAQNMRNQFVERFTSELLTALDREAERFLHDHSIFGEPVCWAPPLSIVSDLELPGPDLGTISLSELHLIVDVKARTVTSAAWHFGVSTSVIRLLLERFPRQSQVFPEGQVSQDSGVRPEGQVSQEEQRGPSTQLERLRSTLTRQDLIRLHHGERLSVRTIAARFGVRSKAVYALASEYNVETRKGRGRPRLDIDPAWFRRERVQNGRSLRDIADEIGASYAAVRQFGQRQGIAVERFRPRRKPS</sequence>
<dbReference type="EMBL" id="JACKVC010000018">
    <property type="protein sequence ID" value="MCV7390511.1"/>
    <property type="molecule type" value="Genomic_DNA"/>
</dbReference>
<dbReference type="InterPro" id="IPR009492">
    <property type="entry name" value="TniQ"/>
</dbReference>
<dbReference type="Proteomes" id="UP001141659">
    <property type="component" value="Unassembled WGS sequence"/>
</dbReference>
<gene>
    <name evidence="3" type="ORF">H5P34_20840</name>
</gene>
<proteinExistence type="predicted"/>
<reference evidence="3" key="2">
    <citation type="journal article" date="2022" name="BMC Genomics">
        <title>Comparative genome analysis of mycobacteria focusing on tRNA and non-coding RNA.</title>
        <authorList>
            <person name="Behra P.R.K."/>
            <person name="Pettersson B.M.F."/>
            <person name="Ramesh M."/>
            <person name="Das S."/>
            <person name="Dasgupta S."/>
            <person name="Kirsebom L.A."/>
        </authorList>
    </citation>
    <scope>NUCLEOTIDE SEQUENCE</scope>
    <source>
        <strain evidence="3">DSM 44242</strain>
    </source>
</reference>
<evidence type="ECO:0000313" key="3">
    <source>
        <dbReference type="EMBL" id="MCV7390511.1"/>
    </source>
</evidence>
<dbReference type="AlphaFoldDB" id="A0AAW5T5X5"/>
<dbReference type="Pfam" id="PF06527">
    <property type="entry name" value="TniQ"/>
    <property type="match status" value="1"/>
</dbReference>
<feature type="domain" description="TniQ" evidence="2">
    <location>
        <begin position="8"/>
        <end position="143"/>
    </location>
</feature>
<feature type="region of interest" description="Disordered" evidence="1">
    <location>
        <begin position="649"/>
        <end position="677"/>
    </location>
</feature>
<comment type="caution">
    <text evidence="3">The sequence shown here is derived from an EMBL/GenBank/DDBJ whole genome shotgun (WGS) entry which is preliminary data.</text>
</comment>
<organism evidence="3 4">
    <name type="scientific">Mycolicibacterium porcinum</name>
    <dbReference type="NCBI Taxonomy" id="39693"/>
    <lineage>
        <taxon>Bacteria</taxon>
        <taxon>Bacillati</taxon>
        <taxon>Actinomycetota</taxon>
        <taxon>Actinomycetes</taxon>
        <taxon>Mycobacteriales</taxon>
        <taxon>Mycobacteriaceae</taxon>
        <taxon>Mycolicibacterium</taxon>
    </lineage>
</organism>
<protein>
    <submittedName>
        <fullName evidence="3">TniQ family protein</fullName>
    </submittedName>
</protein>
<feature type="compositionally biased region" description="Polar residues" evidence="1">
    <location>
        <begin position="665"/>
        <end position="677"/>
    </location>
</feature>
<evidence type="ECO:0000313" key="4">
    <source>
        <dbReference type="Proteomes" id="UP001141659"/>
    </source>
</evidence>